<dbReference type="Gene3D" id="1.20.120.230">
    <property type="entry name" value="Alpha-catenin/vinculin-like"/>
    <property type="match status" value="1"/>
</dbReference>
<evidence type="ECO:0000256" key="5">
    <source>
        <dbReference type="ARBA" id="ARBA00023203"/>
    </source>
</evidence>
<sequence>MIKFRTKTVKAILEPVIQQTENLVLLGDRIEQGHSFPGLSENILKIVETTHNFVSILKNILEKDDDAQLKQELVDFLSAIDLHANQLVRSSEGLKTGNSKEASQLLTQGASGNITQVVKILFAYDNSQIRKIEKTLKMIREYLEKITDWQYESVIKHIENLQKTIIHAFKQINTRIPEIVSDELADIIKMVNQELENQRKDLVESLNDLFQSYGTSSSDLYTKKCSTLKYEIYKSAVLLEHLIWVDEIRHGDIGIFESILPSIAGFACDWITRHCSYVDDETSGLFMTEYILDQCEKFHQNALRDSNPHILKTRQSLAEFVKLLPKQPSAEGQTVLSGLNNVKTCFISTYVNWVNSSHQVTKLADIMSFDPAGYTNYDDWFNNLKVMCENSHNVCKLPPKTSIKRETEELLEYVFAQLRGNKLQEDFNKKSTKFIEINKKANKIIEQIHQIGCEKSLVSTHDTAESGRALGEVVKKHHDKQISDHEMGKEVNEKFSQFDSNVDSLQKIVNYITNSQPMPLETIFAIQKEVERIHLRKNVVGLMLNELKRSPENDRLEKKIIEEINQVNADVKAIEDKLVKNLDSDNVLQHLKQILEKDVKDKGHPDLTKAPISKEIKHKIENTLEKLVIKLESEREKCSDPAGKAQIEQNLNTLLKARDYLSQNMNPLFYLNQIKFQKDAQELEELMVTAKIEEAKISVPEVVVSYKVPERFLEAQKIIEQPAQDDRIAVAASELHKQVKLEHVKESSLEAHALEISYMFAEMSELVKKKENPAKLIDIGKQISTDTLKIIEMAKDLMNRCQDKRLKQILNSALSKLPTTCTQLKMLSTLTASRLKAQASQDKESNQQSNEMMIECAENLMRYLKDVVKAAEAAQIKTLPPRSKVTEV</sequence>
<evidence type="ECO:0000256" key="3">
    <source>
        <dbReference type="ARBA" id="ARBA00014125"/>
    </source>
</evidence>
<reference evidence="7 8" key="1">
    <citation type="journal article" date="2014" name="Genome Biol. Evol.">
        <title>The genome of the myxosporean Thelohanellus kitauei shows adaptations to nutrient acquisition within its fish host.</title>
        <authorList>
            <person name="Yang Y."/>
            <person name="Xiong J."/>
            <person name="Zhou Z."/>
            <person name="Huo F."/>
            <person name="Miao W."/>
            <person name="Ran C."/>
            <person name="Liu Y."/>
            <person name="Zhang J."/>
            <person name="Feng J."/>
            <person name="Wang M."/>
            <person name="Wang M."/>
            <person name="Wang L."/>
            <person name="Yao B."/>
        </authorList>
    </citation>
    <scope>NUCLEOTIDE SEQUENCE [LARGE SCALE GENOMIC DNA]</scope>
    <source>
        <strain evidence="7">Wuqing</strain>
    </source>
</reference>
<proteinExistence type="inferred from homology"/>
<dbReference type="GO" id="GO:0007155">
    <property type="term" value="P:cell adhesion"/>
    <property type="evidence" value="ECO:0007669"/>
    <property type="project" value="InterPro"/>
</dbReference>
<dbReference type="SUPFAM" id="SSF47220">
    <property type="entry name" value="alpha-catenin/vinculin-like"/>
    <property type="match status" value="2"/>
</dbReference>
<keyword evidence="8" id="KW-1185">Reference proteome</keyword>
<dbReference type="Pfam" id="PF01044">
    <property type="entry name" value="Vinculin"/>
    <property type="match status" value="2"/>
</dbReference>
<protein>
    <recommendedName>
        <fullName evidence="3">Vinculin</fullName>
    </recommendedName>
</protein>
<evidence type="ECO:0000313" key="8">
    <source>
        <dbReference type="Proteomes" id="UP000031668"/>
    </source>
</evidence>
<evidence type="ECO:0000256" key="1">
    <source>
        <dbReference type="ARBA" id="ARBA00004496"/>
    </source>
</evidence>
<dbReference type="EMBL" id="JWZT01003119">
    <property type="protein sequence ID" value="KII67728.1"/>
    <property type="molecule type" value="Genomic_DNA"/>
</dbReference>
<dbReference type="Gene3D" id="1.20.120.810">
    <property type="entry name" value="Vinculin, Vh2 four-helix bundle"/>
    <property type="match status" value="1"/>
</dbReference>
<gene>
    <name evidence="7" type="ORF">RF11_01774</name>
</gene>
<evidence type="ECO:0000256" key="4">
    <source>
        <dbReference type="ARBA" id="ARBA00022490"/>
    </source>
</evidence>
<comment type="caution">
    <text evidence="7">The sequence shown here is derived from an EMBL/GenBank/DDBJ whole genome shotgun (WGS) entry which is preliminary data.</text>
</comment>
<dbReference type="OrthoDB" id="29742at2759"/>
<dbReference type="GO" id="GO:0005737">
    <property type="term" value="C:cytoplasm"/>
    <property type="evidence" value="ECO:0007669"/>
    <property type="project" value="UniProtKB-SubCell"/>
</dbReference>
<keyword evidence="6" id="KW-0175">Coiled coil</keyword>
<organism evidence="7 8">
    <name type="scientific">Thelohanellus kitauei</name>
    <name type="common">Myxosporean</name>
    <dbReference type="NCBI Taxonomy" id="669202"/>
    <lineage>
        <taxon>Eukaryota</taxon>
        <taxon>Metazoa</taxon>
        <taxon>Cnidaria</taxon>
        <taxon>Myxozoa</taxon>
        <taxon>Myxosporea</taxon>
        <taxon>Bivalvulida</taxon>
        <taxon>Platysporina</taxon>
        <taxon>Myxobolidae</taxon>
        <taxon>Thelohanellus</taxon>
    </lineage>
</organism>
<dbReference type="GO" id="GO:0051015">
    <property type="term" value="F:actin filament binding"/>
    <property type="evidence" value="ECO:0007669"/>
    <property type="project" value="InterPro"/>
</dbReference>
<evidence type="ECO:0000256" key="6">
    <source>
        <dbReference type="SAM" id="Coils"/>
    </source>
</evidence>
<dbReference type="PANTHER" id="PTHR46180">
    <property type="entry name" value="VINCULIN"/>
    <property type="match status" value="1"/>
</dbReference>
<evidence type="ECO:0000256" key="2">
    <source>
        <dbReference type="ARBA" id="ARBA00008376"/>
    </source>
</evidence>
<dbReference type="InterPro" id="IPR017997">
    <property type="entry name" value="Vinculin"/>
</dbReference>
<keyword evidence="5" id="KW-0009">Actin-binding</keyword>
<keyword evidence="4" id="KW-0963">Cytoplasm</keyword>
<evidence type="ECO:0000313" key="7">
    <source>
        <dbReference type="EMBL" id="KII67728.1"/>
    </source>
</evidence>
<dbReference type="PRINTS" id="PR00806">
    <property type="entry name" value="VINCULIN"/>
</dbReference>
<accession>A0A0C2JES1</accession>
<dbReference type="InterPro" id="IPR006077">
    <property type="entry name" value="Vinculin/catenin"/>
</dbReference>
<name>A0A0C2JES1_THEKT</name>
<comment type="subcellular location">
    <subcellularLocation>
        <location evidence="1">Cytoplasm</location>
    </subcellularLocation>
</comment>
<dbReference type="AlphaFoldDB" id="A0A0C2JES1"/>
<dbReference type="Proteomes" id="UP000031668">
    <property type="component" value="Unassembled WGS sequence"/>
</dbReference>
<feature type="coiled-coil region" evidence="6">
    <location>
        <begin position="181"/>
        <end position="212"/>
    </location>
</feature>
<comment type="similarity">
    <text evidence="2">Belongs to the vinculin/alpha-catenin family.</text>
</comment>
<dbReference type="InterPro" id="IPR036723">
    <property type="entry name" value="Alpha-catenin/vinculin-like_sf"/>
</dbReference>